<dbReference type="EMBL" id="BLIY01000003">
    <property type="protein sequence ID" value="GFE53028.1"/>
    <property type="molecule type" value="Genomic_DNA"/>
</dbReference>
<dbReference type="Gene3D" id="2.20.28.30">
    <property type="entry name" value="RNA polymerase ii, chain L"/>
    <property type="match status" value="1"/>
</dbReference>
<gene>
    <name evidence="3" type="ORF">BaOVIS_004320</name>
</gene>
<dbReference type="GO" id="GO:0003677">
    <property type="term" value="F:DNA binding"/>
    <property type="evidence" value="ECO:0007669"/>
    <property type="project" value="InterPro"/>
</dbReference>
<keyword evidence="4" id="KW-1185">Reference proteome</keyword>
<evidence type="ECO:0000313" key="3">
    <source>
        <dbReference type="EMBL" id="GFE53028.1"/>
    </source>
</evidence>
<evidence type="ECO:0000256" key="2">
    <source>
        <dbReference type="ARBA" id="ARBA00022833"/>
    </source>
</evidence>
<name>A0A9W5TA97_BABOV</name>
<dbReference type="SUPFAM" id="SSF143503">
    <property type="entry name" value="PUG domain-like"/>
    <property type="match status" value="1"/>
</dbReference>
<dbReference type="GO" id="GO:0000428">
    <property type="term" value="C:DNA-directed RNA polymerase complex"/>
    <property type="evidence" value="ECO:0007669"/>
    <property type="project" value="UniProtKB-KW"/>
</dbReference>
<proteinExistence type="predicted"/>
<dbReference type="SUPFAM" id="SSF63393">
    <property type="entry name" value="RNA polymerase subunits"/>
    <property type="match status" value="1"/>
</dbReference>
<evidence type="ECO:0000313" key="4">
    <source>
        <dbReference type="Proteomes" id="UP001057455"/>
    </source>
</evidence>
<dbReference type="InterPro" id="IPR029040">
    <property type="entry name" value="RPABC4/Spt4"/>
</dbReference>
<keyword evidence="2" id="KW-0862">Zinc</keyword>
<comment type="caution">
    <text evidence="3">The sequence shown here is derived from an EMBL/GenBank/DDBJ whole genome shotgun (WGS) entry which is preliminary data.</text>
</comment>
<sequence length="394" mass="45753">MESTNSIDTQEHLEPIIYICAECGNDLAVQPTQTVRCRNCGTKPDENMTKLSDTVEQVERLKQLVEKFLATDDDNLLGMYEEYQQFKGMLNNLLSTVAKYRIQLQDTDEQKAIFGPKTRQIVEQLVRHYDKVYEVDEEQLVPRFLEVEQVNALLARQTQESEDEEADVDKISILEETKENLKKIEQAKLVQQTGQQRQIDLSNLQDGDSGVMDPFYCVQQVYKNDPAVVLEDILAEMHDHDTEMFLPVLGNVANLISQISKHPDNLTQRVLRLNNEKLYEDFIQYPKAVALLKYARFKLKHSDDIKEILIQLGLENMKDEYFLYLQEPDMFGDYRAWKEWIDFLGTTSHTLEDVITQYKSVLRRNRAAKRNTLEEALVLAGCRCPSKNEEKTLE</sequence>
<keyword evidence="3" id="KW-0240">DNA-directed RNA polymerase</keyword>
<accession>A0A9W5TA97</accession>
<keyword evidence="3" id="KW-0804">Transcription</keyword>
<dbReference type="InterPro" id="IPR036339">
    <property type="entry name" value="PUB-like_dom_sf"/>
</dbReference>
<dbReference type="InterPro" id="IPR006591">
    <property type="entry name" value="RNAP_P/RPABC4"/>
</dbReference>
<dbReference type="GO" id="GO:0006351">
    <property type="term" value="P:DNA-templated transcription"/>
    <property type="evidence" value="ECO:0007669"/>
    <property type="project" value="InterPro"/>
</dbReference>
<dbReference type="GO" id="GO:0046872">
    <property type="term" value="F:metal ion binding"/>
    <property type="evidence" value="ECO:0007669"/>
    <property type="project" value="UniProtKB-KW"/>
</dbReference>
<dbReference type="AlphaFoldDB" id="A0A9W5TA97"/>
<evidence type="ECO:0000256" key="1">
    <source>
        <dbReference type="ARBA" id="ARBA00022723"/>
    </source>
</evidence>
<dbReference type="GO" id="GO:0003899">
    <property type="term" value="F:DNA-directed RNA polymerase activity"/>
    <property type="evidence" value="ECO:0007669"/>
    <property type="project" value="InterPro"/>
</dbReference>
<organism evidence="3 4">
    <name type="scientific">Babesia ovis</name>
    <dbReference type="NCBI Taxonomy" id="5869"/>
    <lineage>
        <taxon>Eukaryota</taxon>
        <taxon>Sar</taxon>
        <taxon>Alveolata</taxon>
        <taxon>Apicomplexa</taxon>
        <taxon>Aconoidasida</taxon>
        <taxon>Piroplasmida</taxon>
        <taxon>Babesiidae</taxon>
        <taxon>Babesia</taxon>
    </lineage>
</organism>
<keyword evidence="1" id="KW-0479">Metal-binding</keyword>
<protein>
    <submittedName>
        <fullName evidence="3">DNA-directed RNA polymerase II RPABC4</fullName>
    </submittedName>
</protein>
<reference evidence="3" key="1">
    <citation type="submission" date="2019-12" db="EMBL/GenBank/DDBJ databases">
        <title>Genome sequence of Babesia ovis.</title>
        <authorList>
            <person name="Yamagishi J."/>
            <person name="Sevinc F."/>
            <person name="Xuan X."/>
        </authorList>
    </citation>
    <scope>NUCLEOTIDE SEQUENCE</scope>
    <source>
        <strain evidence="3">Selcuk</strain>
    </source>
</reference>
<dbReference type="Pfam" id="PF03604">
    <property type="entry name" value="Zn_ribbon_RPAB4"/>
    <property type="match status" value="1"/>
</dbReference>
<dbReference type="Proteomes" id="UP001057455">
    <property type="component" value="Unassembled WGS sequence"/>
</dbReference>
<dbReference type="OrthoDB" id="360701at2759"/>